<dbReference type="InterPro" id="IPR050767">
    <property type="entry name" value="Sel1_AlgK"/>
</dbReference>
<dbReference type="InterPro" id="IPR011990">
    <property type="entry name" value="TPR-like_helical_dom_sf"/>
</dbReference>
<feature type="signal peptide" evidence="1">
    <location>
        <begin position="1"/>
        <end position="21"/>
    </location>
</feature>
<dbReference type="SUPFAM" id="SSF81901">
    <property type="entry name" value="HCP-like"/>
    <property type="match status" value="2"/>
</dbReference>
<dbReference type="Pfam" id="PF08238">
    <property type="entry name" value="Sel1"/>
    <property type="match status" value="7"/>
</dbReference>
<evidence type="ECO:0000313" key="2">
    <source>
        <dbReference type="EMBL" id="MET3652726.1"/>
    </source>
</evidence>
<feature type="chain" id="PRO_5046671433" evidence="1">
    <location>
        <begin position="22"/>
        <end position="330"/>
    </location>
</feature>
<evidence type="ECO:0000313" key="3">
    <source>
        <dbReference type="Proteomes" id="UP001549184"/>
    </source>
</evidence>
<reference evidence="2 3" key="1">
    <citation type="submission" date="2024-06" db="EMBL/GenBank/DDBJ databases">
        <title>Sorghum-associated microbial communities from plants grown in Nebraska, USA.</title>
        <authorList>
            <person name="Schachtman D."/>
        </authorList>
    </citation>
    <scope>NUCLEOTIDE SEQUENCE [LARGE SCALE GENOMIC DNA]</scope>
    <source>
        <strain evidence="2 3">1073</strain>
    </source>
</reference>
<name>A0ABV2JV75_9GAMM</name>
<dbReference type="Proteomes" id="UP001549184">
    <property type="component" value="Unassembled WGS sequence"/>
</dbReference>
<dbReference type="PANTHER" id="PTHR11102:SF160">
    <property type="entry name" value="ERAD-ASSOCIATED E3 UBIQUITIN-PROTEIN LIGASE COMPONENT HRD3"/>
    <property type="match status" value="1"/>
</dbReference>
<dbReference type="PANTHER" id="PTHR11102">
    <property type="entry name" value="SEL-1-LIKE PROTEIN"/>
    <property type="match status" value="1"/>
</dbReference>
<dbReference type="SMART" id="SM00671">
    <property type="entry name" value="SEL1"/>
    <property type="match status" value="7"/>
</dbReference>
<dbReference type="InterPro" id="IPR006597">
    <property type="entry name" value="Sel1-like"/>
</dbReference>
<organism evidence="2 3">
    <name type="scientific">Dyella japonica</name>
    <dbReference type="NCBI Taxonomy" id="231455"/>
    <lineage>
        <taxon>Bacteria</taxon>
        <taxon>Pseudomonadati</taxon>
        <taxon>Pseudomonadota</taxon>
        <taxon>Gammaproteobacteria</taxon>
        <taxon>Lysobacterales</taxon>
        <taxon>Rhodanobacteraceae</taxon>
        <taxon>Dyella</taxon>
    </lineage>
</organism>
<keyword evidence="1" id="KW-0732">Signal</keyword>
<keyword evidence="3" id="KW-1185">Reference proteome</keyword>
<protein>
    <submittedName>
        <fullName evidence="2">TPR repeat protein</fullName>
    </submittedName>
</protein>
<dbReference type="EMBL" id="JBEPMU010000003">
    <property type="protein sequence ID" value="MET3652726.1"/>
    <property type="molecule type" value="Genomic_DNA"/>
</dbReference>
<dbReference type="Gene3D" id="1.25.40.10">
    <property type="entry name" value="Tetratricopeptide repeat domain"/>
    <property type="match status" value="2"/>
</dbReference>
<gene>
    <name evidence="2" type="ORF">ABIC75_002458</name>
</gene>
<comment type="caution">
    <text evidence="2">The sequence shown here is derived from an EMBL/GenBank/DDBJ whole genome shotgun (WGS) entry which is preliminary data.</text>
</comment>
<proteinExistence type="predicted"/>
<accession>A0ABV2JV75</accession>
<sequence>MIRATWLVVMGAALVALSTAASGDATRDALTKRAQAGDVQAQVALGRALQDDGVAADKAAGTEWYRKAAQAGSADGAWMLGSSTMAGVGVTRDVPTAIDWMRKSVAIDQNADHMAVLAVALLATGGTQEALQWAQKAADKGSSKGMEVLAMARLSGEMGLPKDVALAEKLLASAAQKGDVDAQLSLGQFYITGLFGRHDVAAGARWLQAAADAGSAKAAGTLAYFLITGKESVPVDAARGVALARKAMASNEMLGHYAMGVAYVTGTGIAENPAEGWYEISLAQRMDNQQQLKTAADYLAKASAKLTPTQLAQLKARVDAAAGAASAPAG</sequence>
<evidence type="ECO:0000256" key="1">
    <source>
        <dbReference type="SAM" id="SignalP"/>
    </source>
</evidence>
<dbReference type="RefSeq" id="WP_354014117.1">
    <property type="nucleotide sequence ID" value="NZ_JBEPMU010000003.1"/>
</dbReference>